<dbReference type="AlphaFoldDB" id="A0A520KSB0"/>
<evidence type="ECO:0000313" key="2">
    <source>
        <dbReference type="Proteomes" id="UP000317158"/>
    </source>
</evidence>
<dbReference type="Gene3D" id="3.40.50.980">
    <property type="match status" value="1"/>
</dbReference>
<gene>
    <name evidence="1" type="ORF">EF806_03475</name>
</gene>
<protein>
    <submittedName>
        <fullName evidence="1">Uncharacterized protein</fullName>
    </submittedName>
</protein>
<comment type="caution">
    <text evidence="1">The sequence shown here is derived from an EMBL/GenBank/DDBJ whole genome shotgun (WGS) entry which is preliminary data.</text>
</comment>
<accession>A0A520KSB0</accession>
<dbReference type="EMBL" id="RXIF01000005">
    <property type="protein sequence ID" value="RZN64693.1"/>
    <property type="molecule type" value="Genomic_DNA"/>
</dbReference>
<name>A0A520KSB0_METT2</name>
<organism evidence="1 2">
    <name type="scientific">Methanoliparum thermophilum</name>
    <dbReference type="NCBI Taxonomy" id="2491083"/>
    <lineage>
        <taxon>Archaea</taxon>
        <taxon>Methanobacteriati</taxon>
        <taxon>Methanobacteriota</taxon>
        <taxon>Candidatus Methanoliparia</taxon>
        <taxon>Candidatus Methanoliparales</taxon>
        <taxon>Candidatus Methanoliparaceae</taxon>
        <taxon>Candidatus Methanoliparum</taxon>
    </lineage>
</organism>
<evidence type="ECO:0000313" key="1">
    <source>
        <dbReference type="EMBL" id="RZN64693.1"/>
    </source>
</evidence>
<proteinExistence type="predicted"/>
<dbReference type="Proteomes" id="UP000317158">
    <property type="component" value="Unassembled WGS sequence"/>
</dbReference>
<sequence length="56" mass="6809">MALIQFDYEMKYKELKNHVDRFATALADLGVKKGMWSRLSYLLLYNSSYVIWRFQR</sequence>
<reference evidence="1 2" key="1">
    <citation type="journal article" date="2019" name="Nat. Microbiol.">
        <title>Wide diversity of methane and short-chain alkane metabolisms in uncultured archaea.</title>
        <authorList>
            <person name="Borrel G."/>
            <person name="Adam P.S."/>
            <person name="McKay L.J."/>
            <person name="Chen L.X."/>
            <person name="Sierra-Garcia I.N."/>
            <person name="Sieber C.M."/>
            <person name="Letourneur Q."/>
            <person name="Ghozlane A."/>
            <person name="Andersen G.L."/>
            <person name="Li W.J."/>
            <person name="Hallam S.J."/>
            <person name="Muyzer G."/>
            <person name="de Oliveira V.M."/>
            <person name="Inskeep W.P."/>
            <person name="Banfield J.F."/>
            <person name="Gribaldo S."/>
        </authorList>
    </citation>
    <scope>NUCLEOTIDE SEQUENCE [LARGE SCALE GENOMIC DNA]</scope>
    <source>
        <strain evidence="1">NM1a</strain>
    </source>
</reference>